<feature type="transmembrane region" description="Helical" evidence="7">
    <location>
        <begin position="30"/>
        <end position="54"/>
    </location>
</feature>
<evidence type="ECO:0000256" key="2">
    <source>
        <dbReference type="ARBA" id="ARBA00022448"/>
    </source>
</evidence>
<keyword evidence="4 7" id="KW-1133">Transmembrane helix</keyword>
<comment type="caution">
    <text evidence="10">The sequence shown here is derived from an EMBL/GenBank/DDBJ whole genome shotgun (WGS) entry which is preliminary data.</text>
</comment>
<evidence type="ECO:0000313" key="11">
    <source>
        <dbReference type="Proteomes" id="UP001189429"/>
    </source>
</evidence>
<evidence type="ECO:0000313" key="10">
    <source>
        <dbReference type="EMBL" id="CAK0860965.1"/>
    </source>
</evidence>
<protein>
    <recommendedName>
        <fullName evidence="9">Sodium/calcium exchanger membrane region domain-containing protein</fullName>
    </recommendedName>
</protein>
<feature type="transmembrane region" description="Helical" evidence="7">
    <location>
        <begin position="66"/>
        <end position="87"/>
    </location>
</feature>
<evidence type="ECO:0000256" key="8">
    <source>
        <dbReference type="SAM" id="SignalP"/>
    </source>
</evidence>
<evidence type="ECO:0000256" key="1">
    <source>
        <dbReference type="ARBA" id="ARBA00004127"/>
    </source>
</evidence>
<dbReference type="PANTHER" id="PTHR31503:SF36">
    <property type="entry name" value="SODIUM_CALCIUM EXCHANGER MEMBRANE REGION DOMAIN-CONTAINING PROTEIN"/>
    <property type="match status" value="1"/>
</dbReference>
<evidence type="ECO:0000259" key="9">
    <source>
        <dbReference type="Pfam" id="PF01699"/>
    </source>
</evidence>
<dbReference type="PANTHER" id="PTHR31503">
    <property type="entry name" value="VACUOLAR CALCIUM ION TRANSPORTER"/>
    <property type="match status" value="1"/>
</dbReference>
<dbReference type="EMBL" id="CAUYUJ010016027">
    <property type="protein sequence ID" value="CAK0860965.1"/>
    <property type="molecule type" value="Genomic_DNA"/>
</dbReference>
<evidence type="ECO:0000256" key="3">
    <source>
        <dbReference type="ARBA" id="ARBA00022692"/>
    </source>
</evidence>
<comment type="subcellular location">
    <subcellularLocation>
        <location evidence="1">Endomembrane system</location>
        <topology evidence="1">Multi-pass membrane protein</topology>
    </subcellularLocation>
</comment>
<proteinExistence type="predicted"/>
<sequence>MGIGTLMVLLFSDPMVDVLSEWGVRTGVPSFYVSFVLAPFASNASELLAAYSYASKKTPSSITNSLSSLLGAACMNNTFCLGIFLALCYFQGLAWQFTAETIAIIFVQWLIGGLAMLKDSTIRLASWLGSCFCWIQVASCWCGSSRIRPSAAWTEVLGSSTHAGTRLGALWRLHATPFFRSFKSF</sequence>
<feature type="signal peptide" evidence="8">
    <location>
        <begin position="1"/>
        <end position="20"/>
    </location>
</feature>
<feature type="chain" id="PRO_5046295083" description="Sodium/calcium exchanger membrane region domain-containing protein" evidence="8">
    <location>
        <begin position="21"/>
        <end position="185"/>
    </location>
</feature>
<feature type="transmembrane region" description="Helical" evidence="7">
    <location>
        <begin position="93"/>
        <end position="117"/>
    </location>
</feature>
<evidence type="ECO:0000256" key="5">
    <source>
        <dbReference type="ARBA" id="ARBA00023065"/>
    </source>
</evidence>
<dbReference type="Proteomes" id="UP001189429">
    <property type="component" value="Unassembled WGS sequence"/>
</dbReference>
<reference evidence="10" key="1">
    <citation type="submission" date="2023-10" db="EMBL/GenBank/DDBJ databases">
        <authorList>
            <person name="Chen Y."/>
            <person name="Shah S."/>
            <person name="Dougan E. K."/>
            <person name="Thang M."/>
            <person name="Chan C."/>
        </authorList>
    </citation>
    <scope>NUCLEOTIDE SEQUENCE [LARGE SCALE GENOMIC DNA]</scope>
</reference>
<keyword evidence="2" id="KW-0813">Transport</keyword>
<evidence type="ECO:0000256" key="6">
    <source>
        <dbReference type="ARBA" id="ARBA00023136"/>
    </source>
</evidence>
<name>A0ABN9UM52_9DINO</name>
<evidence type="ECO:0000256" key="7">
    <source>
        <dbReference type="SAM" id="Phobius"/>
    </source>
</evidence>
<organism evidence="10 11">
    <name type="scientific">Prorocentrum cordatum</name>
    <dbReference type="NCBI Taxonomy" id="2364126"/>
    <lineage>
        <taxon>Eukaryota</taxon>
        <taxon>Sar</taxon>
        <taxon>Alveolata</taxon>
        <taxon>Dinophyceae</taxon>
        <taxon>Prorocentrales</taxon>
        <taxon>Prorocentraceae</taxon>
        <taxon>Prorocentrum</taxon>
    </lineage>
</organism>
<keyword evidence="5" id="KW-0406">Ion transport</keyword>
<accession>A0ABN9UM52</accession>
<dbReference type="InterPro" id="IPR004713">
    <property type="entry name" value="CaH_exchang"/>
</dbReference>
<dbReference type="InterPro" id="IPR004837">
    <property type="entry name" value="NaCa_Exmemb"/>
</dbReference>
<keyword evidence="6 7" id="KW-0472">Membrane</keyword>
<feature type="domain" description="Sodium/calcium exchanger membrane region" evidence="9">
    <location>
        <begin position="3"/>
        <end position="132"/>
    </location>
</feature>
<keyword evidence="3 7" id="KW-0812">Transmembrane</keyword>
<evidence type="ECO:0000256" key="4">
    <source>
        <dbReference type="ARBA" id="ARBA00022989"/>
    </source>
</evidence>
<dbReference type="Pfam" id="PF01699">
    <property type="entry name" value="Na_Ca_ex"/>
    <property type="match status" value="1"/>
</dbReference>
<keyword evidence="8" id="KW-0732">Signal</keyword>
<gene>
    <name evidence="10" type="ORF">PCOR1329_LOCUS49779</name>
</gene>
<keyword evidence="11" id="KW-1185">Reference proteome</keyword>